<reference evidence="1" key="1">
    <citation type="submission" date="2018-11" db="EMBL/GenBank/DDBJ databases">
        <authorList>
            <consortium name="Pathogen Informatics"/>
        </authorList>
    </citation>
    <scope>NUCLEOTIDE SEQUENCE</scope>
</reference>
<evidence type="ECO:0000313" key="1">
    <source>
        <dbReference type="EMBL" id="VEL11369.1"/>
    </source>
</evidence>
<dbReference type="EMBL" id="CAAALY010011627">
    <property type="protein sequence ID" value="VEL11369.1"/>
    <property type="molecule type" value="Genomic_DNA"/>
</dbReference>
<proteinExistence type="predicted"/>
<dbReference type="Proteomes" id="UP000784294">
    <property type="component" value="Unassembled WGS sequence"/>
</dbReference>
<comment type="caution">
    <text evidence="1">The sequence shown here is derived from an EMBL/GenBank/DDBJ whole genome shotgun (WGS) entry which is preliminary data.</text>
</comment>
<sequence length="80" mass="9040">MSHSVSRRLMGLGLELGERIASRRRVLTKTRLTWMCMIGCCFIITLGERPSGQGWTQVLESTGYGRRTCIQHGSCPRQKV</sequence>
<evidence type="ECO:0000313" key="2">
    <source>
        <dbReference type="Proteomes" id="UP000784294"/>
    </source>
</evidence>
<name>A0A3S5BNY4_9PLAT</name>
<protein>
    <submittedName>
        <fullName evidence="1">Uncharacterized protein</fullName>
    </submittedName>
</protein>
<gene>
    <name evidence="1" type="ORF">PXEA_LOCUS4809</name>
</gene>
<dbReference type="AlphaFoldDB" id="A0A3S5BNY4"/>
<organism evidence="1 2">
    <name type="scientific">Protopolystoma xenopodis</name>
    <dbReference type="NCBI Taxonomy" id="117903"/>
    <lineage>
        <taxon>Eukaryota</taxon>
        <taxon>Metazoa</taxon>
        <taxon>Spiralia</taxon>
        <taxon>Lophotrochozoa</taxon>
        <taxon>Platyhelminthes</taxon>
        <taxon>Monogenea</taxon>
        <taxon>Polyopisthocotylea</taxon>
        <taxon>Polystomatidea</taxon>
        <taxon>Polystomatidae</taxon>
        <taxon>Protopolystoma</taxon>
    </lineage>
</organism>
<accession>A0A3S5BNY4</accession>
<keyword evidence="2" id="KW-1185">Reference proteome</keyword>